<evidence type="ECO:0000256" key="6">
    <source>
        <dbReference type="ARBA" id="ARBA00037818"/>
    </source>
</evidence>
<dbReference type="EMBL" id="WUAV01000001">
    <property type="protein sequence ID" value="KAF1769029.1"/>
    <property type="molecule type" value="Genomic_DNA"/>
</dbReference>
<gene>
    <name evidence="10" type="ORF">CRE_01224</name>
    <name evidence="11" type="ORF">GCK72_000842</name>
</gene>
<dbReference type="InterPro" id="IPR000535">
    <property type="entry name" value="MSP_dom"/>
</dbReference>
<evidence type="ECO:0000259" key="9">
    <source>
        <dbReference type="PROSITE" id="PS50202"/>
    </source>
</evidence>
<organism evidence="12">
    <name type="scientific">Caenorhabditis remanei</name>
    <name type="common">Caenorhabditis vulgaris</name>
    <dbReference type="NCBI Taxonomy" id="31234"/>
    <lineage>
        <taxon>Eukaryota</taxon>
        <taxon>Metazoa</taxon>
        <taxon>Ecdysozoa</taxon>
        <taxon>Nematoda</taxon>
        <taxon>Chromadorea</taxon>
        <taxon>Rhabditida</taxon>
        <taxon>Rhabditina</taxon>
        <taxon>Rhabditomorpha</taxon>
        <taxon>Rhabditoidea</taxon>
        <taxon>Rhabditidae</taxon>
        <taxon>Peloderinae</taxon>
        <taxon>Caenorhabditis</taxon>
    </lineage>
</organism>
<comment type="subcellular location">
    <subcellularLocation>
        <location evidence="6">Cell projection</location>
        <location evidence="6">Pseudopodium</location>
    </subcellularLocation>
    <subcellularLocation>
        <location evidence="1">Cytoplasm</location>
        <location evidence="1">Cytoskeleton</location>
    </subcellularLocation>
</comment>
<dbReference type="FunCoup" id="E3N4P1">
    <property type="interactions" value="487"/>
</dbReference>
<feature type="signal peptide" evidence="8">
    <location>
        <begin position="1"/>
        <end position="19"/>
    </location>
</feature>
<keyword evidence="12" id="KW-1185">Reference proteome</keyword>
<sequence>MNTNILLIFLCIFFSSTFSDDVSTTSDNPSTSSDSPTASTVSPCGAPNQTQEIVELSFNPNEIFYFNAPFDIQFMDYFRINHAFSQRVAYRIQLEMSKKSRILVPKKNGILEKEETKRKVVIGFSGFKFDEKKFRNDSITIEWVNVPEDALPGVNEECFKIWFAEDVTPKNHTLEIIYNP</sequence>
<reference evidence="11 13" key="2">
    <citation type="submission" date="2019-12" db="EMBL/GenBank/DDBJ databases">
        <title>Chromosome-level assembly of the Caenorhabditis remanei genome.</title>
        <authorList>
            <person name="Teterina A.A."/>
            <person name="Willis J.H."/>
            <person name="Phillips P.C."/>
        </authorList>
    </citation>
    <scope>NUCLEOTIDE SEQUENCE [LARGE SCALE GENOMIC DNA]</scope>
    <source>
        <strain evidence="11 13">PX506</strain>
        <tissue evidence="11">Whole organism</tissue>
    </source>
</reference>
<feature type="region of interest" description="Disordered" evidence="7">
    <location>
        <begin position="24"/>
        <end position="46"/>
    </location>
</feature>
<dbReference type="HOGENOM" id="CLU_1636942_0_0_1"/>
<dbReference type="Gene3D" id="2.60.40.10">
    <property type="entry name" value="Immunoglobulins"/>
    <property type="match status" value="1"/>
</dbReference>
<dbReference type="eggNOG" id="ENOG502TIZ9">
    <property type="taxonomic scope" value="Eukaryota"/>
</dbReference>
<accession>E3N4P1</accession>
<evidence type="ECO:0000256" key="5">
    <source>
        <dbReference type="ARBA" id="ARBA00037744"/>
    </source>
</evidence>
<dbReference type="CTD" id="9824338"/>
<dbReference type="PROSITE" id="PS50202">
    <property type="entry name" value="MSP"/>
    <property type="match status" value="1"/>
</dbReference>
<dbReference type="SUPFAM" id="SSF49354">
    <property type="entry name" value="PapD-like"/>
    <property type="match status" value="1"/>
</dbReference>
<evidence type="ECO:0000313" key="11">
    <source>
        <dbReference type="EMBL" id="KAF1769029.1"/>
    </source>
</evidence>
<dbReference type="Proteomes" id="UP000483820">
    <property type="component" value="Chromosome I"/>
</dbReference>
<dbReference type="GeneID" id="9824338"/>
<evidence type="ECO:0000313" key="12">
    <source>
        <dbReference type="Proteomes" id="UP000008281"/>
    </source>
</evidence>
<evidence type="ECO:0000256" key="4">
    <source>
        <dbReference type="ARBA" id="ARBA00023273"/>
    </source>
</evidence>
<comment type="function">
    <text evidence="5">Central component in molecular interactions underlying sperm crawling. Forms an extensive filament system that extends from sperm villipoda, along the leading edge of the pseudopod.</text>
</comment>
<evidence type="ECO:0000313" key="10">
    <source>
        <dbReference type="EMBL" id="EFO86418.1"/>
    </source>
</evidence>
<feature type="compositionally biased region" description="Low complexity" evidence="7">
    <location>
        <begin position="24"/>
        <end position="43"/>
    </location>
</feature>
<dbReference type="InterPro" id="IPR051155">
    <property type="entry name" value="Nematode_MSP"/>
</dbReference>
<name>E3N4P1_CAERE</name>
<evidence type="ECO:0000313" key="13">
    <source>
        <dbReference type="Proteomes" id="UP000483820"/>
    </source>
</evidence>
<dbReference type="InterPro" id="IPR008962">
    <property type="entry name" value="PapD-like_sf"/>
</dbReference>
<dbReference type="KEGG" id="crq:GCK72_000842"/>
<keyword evidence="2" id="KW-0963">Cytoplasm</keyword>
<evidence type="ECO:0000256" key="2">
    <source>
        <dbReference type="ARBA" id="ARBA00022490"/>
    </source>
</evidence>
<feature type="domain" description="MSP" evidence="9">
    <location>
        <begin position="55"/>
        <end position="179"/>
    </location>
</feature>
<evidence type="ECO:0000256" key="7">
    <source>
        <dbReference type="SAM" id="MobiDB-lite"/>
    </source>
</evidence>
<dbReference type="InterPro" id="IPR013783">
    <property type="entry name" value="Ig-like_fold"/>
</dbReference>
<dbReference type="AlphaFoldDB" id="E3N4P1"/>
<dbReference type="InParanoid" id="E3N4P1"/>
<dbReference type="GO" id="GO:0005856">
    <property type="term" value="C:cytoskeleton"/>
    <property type="evidence" value="ECO:0007669"/>
    <property type="project" value="UniProtKB-SubCell"/>
</dbReference>
<dbReference type="GO" id="GO:0031143">
    <property type="term" value="C:pseudopodium"/>
    <property type="evidence" value="ECO:0007669"/>
    <property type="project" value="UniProtKB-SubCell"/>
</dbReference>
<reference evidence="10" key="1">
    <citation type="submission" date="2007-07" db="EMBL/GenBank/DDBJ databases">
        <title>PCAP assembly of the Caenorhabditis remanei genome.</title>
        <authorList>
            <consortium name="The Caenorhabditis remanei Sequencing Consortium"/>
            <person name="Wilson R.K."/>
        </authorList>
    </citation>
    <scope>NUCLEOTIDE SEQUENCE [LARGE SCALE GENOMIC DNA]</scope>
    <source>
        <strain evidence="10">PB4641</strain>
    </source>
</reference>
<evidence type="ECO:0000256" key="3">
    <source>
        <dbReference type="ARBA" id="ARBA00023212"/>
    </source>
</evidence>
<feature type="chain" id="PRO_5035105945" description="MSP domain-containing protein" evidence="8">
    <location>
        <begin position="20"/>
        <end position="180"/>
    </location>
</feature>
<evidence type="ECO:0000256" key="1">
    <source>
        <dbReference type="ARBA" id="ARBA00004245"/>
    </source>
</evidence>
<dbReference type="Proteomes" id="UP000008281">
    <property type="component" value="Unassembled WGS sequence"/>
</dbReference>
<dbReference type="PANTHER" id="PTHR22920">
    <property type="entry name" value="MAJOR SPERM PROTEIN"/>
    <property type="match status" value="1"/>
</dbReference>
<keyword evidence="3" id="KW-0206">Cytoskeleton</keyword>
<keyword evidence="8" id="KW-0732">Signal</keyword>
<proteinExistence type="predicted"/>
<dbReference type="EMBL" id="DS268527">
    <property type="protein sequence ID" value="EFO86418.1"/>
    <property type="molecule type" value="Genomic_DNA"/>
</dbReference>
<dbReference type="PANTHER" id="PTHR22920:SF26">
    <property type="entry name" value="MAJOR SPERM PROTEIN"/>
    <property type="match status" value="1"/>
</dbReference>
<evidence type="ECO:0000256" key="8">
    <source>
        <dbReference type="SAM" id="SignalP"/>
    </source>
</evidence>
<protein>
    <recommendedName>
        <fullName evidence="9">MSP domain-containing protein</fullName>
    </recommendedName>
</protein>
<dbReference type="OrthoDB" id="5851422at2759"/>
<keyword evidence="4" id="KW-0966">Cell projection</keyword>
<dbReference type="OMA" id="YFRINHA"/>
<dbReference type="RefSeq" id="XP_003096594.1">
    <property type="nucleotide sequence ID" value="XM_003096546.1"/>
</dbReference>